<dbReference type="AlphaFoldDB" id="A0A6B9ZGE2"/>
<dbReference type="Gene3D" id="3.40.30.10">
    <property type="entry name" value="Glutaredoxin"/>
    <property type="match status" value="1"/>
</dbReference>
<dbReference type="SUPFAM" id="SSF52833">
    <property type="entry name" value="Thioredoxin-like"/>
    <property type="match status" value="1"/>
</dbReference>
<dbReference type="KEGG" id="chih:GWR21_16425"/>
<dbReference type="InterPro" id="IPR013766">
    <property type="entry name" value="Thioredoxin_domain"/>
</dbReference>
<dbReference type="PROSITE" id="PS51352">
    <property type="entry name" value="THIOREDOXIN_2"/>
    <property type="match status" value="1"/>
</dbReference>
<dbReference type="RefSeq" id="WP_162332804.1">
    <property type="nucleotide sequence ID" value="NZ_CP048113.1"/>
</dbReference>
<evidence type="ECO:0000256" key="1">
    <source>
        <dbReference type="SAM" id="SignalP"/>
    </source>
</evidence>
<dbReference type="InterPro" id="IPR036249">
    <property type="entry name" value="Thioredoxin-like_sf"/>
</dbReference>
<dbReference type="Proteomes" id="UP000476411">
    <property type="component" value="Chromosome"/>
</dbReference>
<feature type="domain" description="Thioredoxin" evidence="2">
    <location>
        <begin position="10"/>
        <end position="155"/>
    </location>
</feature>
<evidence type="ECO:0000313" key="4">
    <source>
        <dbReference type="Proteomes" id="UP000476411"/>
    </source>
</evidence>
<dbReference type="EMBL" id="CP048113">
    <property type="protein sequence ID" value="QHS61126.1"/>
    <property type="molecule type" value="Genomic_DNA"/>
</dbReference>
<name>A0A6B9ZGE2_9BACT</name>
<feature type="chain" id="PRO_5025599681" description="Thioredoxin domain-containing protein" evidence="1">
    <location>
        <begin position="24"/>
        <end position="156"/>
    </location>
</feature>
<sequence length="156" mass="18238">MNKKLLSIIWLLGSTLLFLPARAQHGPVTFAQLQDSMRLHPRPVVIEIYTDWCSYCSMQNRQIKRAPAVQQLLSEQYYFVTLNAEARQPIIFNDTIYPFMPNGDRGIHALAAKLMHQPRAYPTWILLDTSWQIKGAYTGLLKPRELEKFLREYHTY</sequence>
<feature type="signal peptide" evidence="1">
    <location>
        <begin position="1"/>
        <end position="23"/>
    </location>
</feature>
<gene>
    <name evidence="3" type="ORF">GWR21_16425</name>
</gene>
<evidence type="ECO:0000313" key="3">
    <source>
        <dbReference type="EMBL" id="QHS61126.1"/>
    </source>
</evidence>
<protein>
    <recommendedName>
        <fullName evidence="2">Thioredoxin domain-containing protein</fullName>
    </recommendedName>
</protein>
<organism evidence="3 4">
    <name type="scientific">Chitinophaga agri</name>
    <dbReference type="NCBI Taxonomy" id="2703787"/>
    <lineage>
        <taxon>Bacteria</taxon>
        <taxon>Pseudomonadati</taxon>
        <taxon>Bacteroidota</taxon>
        <taxon>Chitinophagia</taxon>
        <taxon>Chitinophagales</taxon>
        <taxon>Chitinophagaceae</taxon>
        <taxon>Chitinophaga</taxon>
    </lineage>
</organism>
<proteinExistence type="predicted"/>
<dbReference type="Pfam" id="PF13899">
    <property type="entry name" value="Thioredoxin_7"/>
    <property type="match status" value="1"/>
</dbReference>
<keyword evidence="4" id="KW-1185">Reference proteome</keyword>
<evidence type="ECO:0000259" key="2">
    <source>
        <dbReference type="PROSITE" id="PS51352"/>
    </source>
</evidence>
<keyword evidence="1" id="KW-0732">Signal</keyword>
<accession>A0A6B9ZGE2</accession>
<reference evidence="3 4" key="1">
    <citation type="submission" date="2020-01" db="EMBL/GenBank/DDBJ databases">
        <title>Complete genome sequence of Chitinophaga sp. H33E-04 isolated from quinoa roots.</title>
        <authorList>
            <person name="Weon H.-Y."/>
            <person name="Lee S.A."/>
        </authorList>
    </citation>
    <scope>NUCLEOTIDE SEQUENCE [LARGE SCALE GENOMIC DNA]</scope>
    <source>
        <strain evidence="3 4">H33E-04</strain>
    </source>
</reference>